<dbReference type="STRING" id="1442368.A0A0D2H411"/>
<evidence type="ECO:0000259" key="2">
    <source>
        <dbReference type="Pfam" id="PF13391"/>
    </source>
</evidence>
<protein>
    <recommendedName>
        <fullName evidence="6">HNH nuclease domain-containing protein</fullName>
    </recommendedName>
</protein>
<sequence>MASSSSPPKTFTSPPQNTMPPPDRSAGRNVHIYDLNDPTTVIGGLIARPGVTNANFYAMIEIIVMFDGPFFLQNENETRIEKDDHPLQPGQYYIVTTSSFRLNDEPWLVRTISRATGSRVTAFAEAIRLRDRQCIISGWPVPTINDIYFWSGFEATHIFPLAYEGNWIKQNYGRWITSQPIQGGSINSVQNGMLLNSHIHQLFDSYSISINPDDNYKIVAFQPTAFNIEGKHLNRELFTRPNAPTDPLLRWHFRQAVLANMRGAGEPRFEHDLPPGSDIVGEILRGPKSGERMEFELFSRLGAQMELFPSAVSLRGGGGGEEGD</sequence>
<dbReference type="Pfam" id="PF13391">
    <property type="entry name" value="HNH_2"/>
    <property type="match status" value="1"/>
</dbReference>
<evidence type="ECO:0000259" key="3">
    <source>
        <dbReference type="Pfam" id="PF25324"/>
    </source>
</evidence>
<evidence type="ECO:0000313" key="5">
    <source>
        <dbReference type="Proteomes" id="UP000053029"/>
    </source>
</evidence>
<feature type="compositionally biased region" description="Low complexity" evidence="1">
    <location>
        <begin position="1"/>
        <end position="15"/>
    </location>
</feature>
<dbReference type="EMBL" id="KN846969">
    <property type="protein sequence ID" value="KIW85625.1"/>
    <property type="molecule type" value="Genomic_DNA"/>
</dbReference>
<keyword evidence="5" id="KW-1185">Reference proteome</keyword>
<dbReference type="InterPro" id="IPR003615">
    <property type="entry name" value="HNH_nuc"/>
</dbReference>
<reference evidence="4 5" key="1">
    <citation type="submission" date="2015-01" db="EMBL/GenBank/DDBJ databases">
        <title>The Genome Sequence of Fonsecaea pedrosoi CBS 271.37.</title>
        <authorList>
            <consortium name="The Broad Institute Genomics Platform"/>
            <person name="Cuomo C."/>
            <person name="de Hoog S."/>
            <person name="Gorbushina A."/>
            <person name="Stielow B."/>
            <person name="Teixiera M."/>
            <person name="Abouelleil A."/>
            <person name="Chapman S.B."/>
            <person name="Priest M."/>
            <person name="Young S.K."/>
            <person name="Wortman J."/>
            <person name="Nusbaum C."/>
            <person name="Birren B."/>
        </authorList>
    </citation>
    <scope>NUCLEOTIDE SEQUENCE [LARGE SCALE GENOMIC DNA]</scope>
    <source>
        <strain evidence="4 5">CBS 271.37</strain>
    </source>
</reference>
<evidence type="ECO:0000313" key="4">
    <source>
        <dbReference type="EMBL" id="KIW85625.1"/>
    </source>
</evidence>
<dbReference type="AlphaFoldDB" id="A0A0D2H411"/>
<dbReference type="InterPro" id="IPR057203">
    <property type="entry name" value="DUF7881"/>
</dbReference>
<dbReference type="Proteomes" id="UP000053029">
    <property type="component" value="Unassembled WGS sequence"/>
</dbReference>
<accession>A0A0D2H411</accession>
<dbReference type="GeneID" id="25300507"/>
<dbReference type="HOGENOM" id="CLU_055165_2_0_1"/>
<feature type="region of interest" description="Disordered" evidence="1">
    <location>
        <begin position="1"/>
        <end position="28"/>
    </location>
</feature>
<dbReference type="OrthoDB" id="2142759at2759"/>
<dbReference type="VEuPathDB" id="FungiDB:Z517_01017"/>
<feature type="domain" description="DUF7881" evidence="3">
    <location>
        <begin position="27"/>
        <end position="100"/>
    </location>
</feature>
<organism evidence="4 5">
    <name type="scientific">Fonsecaea pedrosoi CBS 271.37</name>
    <dbReference type="NCBI Taxonomy" id="1442368"/>
    <lineage>
        <taxon>Eukaryota</taxon>
        <taxon>Fungi</taxon>
        <taxon>Dikarya</taxon>
        <taxon>Ascomycota</taxon>
        <taxon>Pezizomycotina</taxon>
        <taxon>Eurotiomycetes</taxon>
        <taxon>Chaetothyriomycetidae</taxon>
        <taxon>Chaetothyriales</taxon>
        <taxon>Herpotrichiellaceae</taxon>
        <taxon>Fonsecaea</taxon>
    </lineage>
</organism>
<dbReference type="Pfam" id="PF25324">
    <property type="entry name" value="DUF7881"/>
    <property type="match status" value="1"/>
</dbReference>
<feature type="domain" description="HNH nuclease" evidence="2">
    <location>
        <begin position="134"/>
        <end position="211"/>
    </location>
</feature>
<name>A0A0D2H411_9EURO</name>
<gene>
    <name evidence="4" type="ORF">Z517_01017</name>
</gene>
<proteinExistence type="predicted"/>
<dbReference type="RefSeq" id="XP_013289433.1">
    <property type="nucleotide sequence ID" value="XM_013433979.1"/>
</dbReference>
<evidence type="ECO:0008006" key="6">
    <source>
        <dbReference type="Google" id="ProtNLM"/>
    </source>
</evidence>
<evidence type="ECO:0000256" key="1">
    <source>
        <dbReference type="SAM" id="MobiDB-lite"/>
    </source>
</evidence>